<sequence length="763" mass="82735">MVRQRSTILAALLTGIMAVGLPISAKADVLSAQQVPHWHWTLQNQPVQSRDASSGDVSGYIVSYLLAGVAKQQYFSTAAVATTFAKGEKDAVVVSGTNGSIVYTNIVHPYAVVSSQSSLLLGNISQSQTYSTLAEAIAVAKSTPSQMVLSRITGAVVWSNSENYEVVSQGSTSMYQTYEAALTAARSMQTASVVSGDTHQTLWRAAYRVLINQQFTESFSTLNNAKTYAEQSQQSEVIDIASGKDVWDDIPRFNVYQNGVLLKQFTDQSDALSFAQGLSNVTVESIATQAVIYTNVPAYAVEVGSKTIQSFVDEASAITLAKTVPSSVVVELSTDHIVWTSSGTYGVYQYLQLVRSFDTQAAALAYAQTLDHVQVIDSENNSVVYSNYPTSVKSPYGDTFTVENGLVVDNWGSVSIPLAPAPSFMTAGQTYVSNDYNHWYEVLPTGDVYVGQWENPYQTMNLETQSNLTATQINNFISQNAAANSVLQNTGQYFIEAQNTYGVNAQYLVAHAIIESAWGTSYFATNRDNLFGYMAYTTNPDAAATFRSIEYDINFQAWFVRNSYLNANGSFYNGANLDGMNVDYATDPYWANSIARIMAEMQPYSTTIGSEPLMGEQATRKVFPYPTGAIGQATSAMSVYSFPADATTSQPSIIGSIPTGTNFTVLGDSPGWDEVQLANGQTGFVNWNDVSLQNMMEVVGINYGSYLAVNSVDNPTTTTDTVDQLTNGVYVVLLQASSTGWDKIMDGNGITGWVSSKYVQVIH</sequence>
<dbReference type="SMART" id="SM00047">
    <property type="entry name" value="LYZ2"/>
    <property type="match status" value="1"/>
</dbReference>
<protein>
    <recommendedName>
        <fullName evidence="2">SH3b domain-containing protein</fullName>
    </recommendedName>
</protein>
<dbReference type="Gene3D" id="1.10.530.10">
    <property type="match status" value="1"/>
</dbReference>
<feature type="domain" description="SH3b" evidence="2">
    <location>
        <begin position="625"/>
        <end position="694"/>
    </location>
</feature>
<gene>
    <name evidence="3" type="ORF">MM817_01846</name>
</gene>
<dbReference type="PANTHER" id="PTHR33308:SF9">
    <property type="entry name" value="PEPTIDOGLYCAN HYDROLASE FLGJ"/>
    <property type="match status" value="1"/>
</dbReference>
<accession>A0A9X2ABX5</accession>
<dbReference type="GO" id="GO:0004040">
    <property type="term" value="F:amidase activity"/>
    <property type="evidence" value="ECO:0007669"/>
    <property type="project" value="InterPro"/>
</dbReference>
<dbReference type="InterPro" id="IPR051056">
    <property type="entry name" value="Glycosyl_Hydrolase_73"/>
</dbReference>
<evidence type="ECO:0000256" key="1">
    <source>
        <dbReference type="ARBA" id="ARBA00022801"/>
    </source>
</evidence>
<dbReference type="PROSITE" id="PS51781">
    <property type="entry name" value="SH3B"/>
    <property type="match status" value="1"/>
</dbReference>
<dbReference type="RefSeq" id="WP_241714017.1">
    <property type="nucleotide sequence ID" value="NZ_JALBUF010000005.1"/>
</dbReference>
<dbReference type="Pfam" id="PF01832">
    <property type="entry name" value="Glucosaminidase"/>
    <property type="match status" value="1"/>
</dbReference>
<dbReference type="InterPro" id="IPR002901">
    <property type="entry name" value="MGlyc_endo_b_GlcNAc-like_dom"/>
</dbReference>
<dbReference type="Proteomes" id="UP001139263">
    <property type="component" value="Unassembled WGS sequence"/>
</dbReference>
<comment type="caution">
    <text evidence="3">The sequence shown here is derived from an EMBL/GenBank/DDBJ whole genome shotgun (WGS) entry which is preliminary data.</text>
</comment>
<proteinExistence type="predicted"/>
<dbReference type="AlphaFoldDB" id="A0A9X2ABX5"/>
<keyword evidence="1" id="KW-0378">Hydrolase</keyword>
<keyword evidence="4" id="KW-1185">Reference proteome</keyword>
<reference evidence="3" key="1">
    <citation type="submission" date="2022-03" db="EMBL/GenBank/DDBJ databases">
        <title>Draft Genome Sequence of Firmicute Strain S0AB, a Heterotrophic Iron/Sulfur-Oxidizing Extreme Acidophile.</title>
        <authorList>
            <person name="Vergara E."/>
            <person name="Pakostova E."/>
            <person name="Johnson D.B."/>
            <person name="Holmes D.S."/>
        </authorList>
    </citation>
    <scope>NUCLEOTIDE SEQUENCE</scope>
    <source>
        <strain evidence="3">S0AB</strain>
    </source>
</reference>
<dbReference type="Gene3D" id="2.30.30.40">
    <property type="entry name" value="SH3 Domains"/>
    <property type="match status" value="2"/>
</dbReference>
<dbReference type="InterPro" id="IPR003646">
    <property type="entry name" value="SH3-like_bac-type"/>
</dbReference>
<name>A0A9X2ABX5_9BACL</name>
<organism evidence="3 4">
    <name type="scientific">Sulfoacidibacillus ferrooxidans</name>
    <dbReference type="NCBI Taxonomy" id="2005001"/>
    <lineage>
        <taxon>Bacteria</taxon>
        <taxon>Bacillati</taxon>
        <taxon>Bacillota</taxon>
        <taxon>Bacilli</taxon>
        <taxon>Bacillales</taxon>
        <taxon>Alicyclobacillaceae</taxon>
        <taxon>Sulfoacidibacillus</taxon>
    </lineage>
</organism>
<dbReference type="EMBL" id="JALBUF010000005">
    <property type="protein sequence ID" value="MCI0183563.1"/>
    <property type="molecule type" value="Genomic_DNA"/>
</dbReference>
<evidence type="ECO:0000313" key="4">
    <source>
        <dbReference type="Proteomes" id="UP001139263"/>
    </source>
</evidence>
<evidence type="ECO:0000313" key="3">
    <source>
        <dbReference type="EMBL" id="MCI0183563.1"/>
    </source>
</evidence>
<dbReference type="PANTHER" id="PTHR33308">
    <property type="entry name" value="PEPTIDOGLYCAN HYDROLASE FLGJ"/>
    <property type="match status" value="1"/>
</dbReference>
<evidence type="ECO:0000259" key="2">
    <source>
        <dbReference type="PROSITE" id="PS51781"/>
    </source>
</evidence>